<name>A0AAD9S1I2_9HYME</name>
<sequence length="282" mass="30856">MGDSRSLLVSVVLFVVLSGNEFFVRASSEITTEPSTLDEQKLLLDCQNPNYRTYIKCLKYSNHKGSKVKRHHFPHSEEKSEIDHHCMESCLKNCETTTSFDCNQKCAHCVRRTKHRHQIITEYETECSDGSCRESSDSDKLSTTNITTTIGINNIIKTGDNTGHDRNNDTCNCTCCPTCRCPSWCCGGGFTGGGGGIGQLTLVPQLTLGLGLGIGSGIGTGCASPYPWLCPPQQGPWGVDCSGCHNPFLRYKCDVSCYGYYGNPHYPSDRQPCQSPHCVGGS</sequence>
<proteinExistence type="predicted"/>
<protein>
    <submittedName>
        <fullName evidence="2">Uncharacterized protein</fullName>
    </submittedName>
</protein>
<dbReference type="Proteomes" id="UP001258017">
    <property type="component" value="Unassembled WGS sequence"/>
</dbReference>
<organism evidence="2 3">
    <name type="scientific">Odynerus spinipes</name>
    <dbReference type="NCBI Taxonomy" id="1348599"/>
    <lineage>
        <taxon>Eukaryota</taxon>
        <taxon>Metazoa</taxon>
        <taxon>Ecdysozoa</taxon>
        <taxon>Arthropoda</taxon>
        <taxon>Hexapoda</taxon>
        <taxon>Insecta</taxon>
        <taxon>Pterygota</taxon>
        <taxon>Neoptera</taxon>
        <taxon>Endopterygota</taxon>
        <taxon>Hymenoptera</taxon>
        <taxon>Apocrita</taxon>
        <taxon>Aculeata</taxon>
        <taxon>Vespoidea</taxon>
        <taxon>Vespidae</taxon>
        <taxon>Eumeninae</taxon>
        <taxon>Odynerus</taxon>
    </lineage>
</organism>
<comment type="caution">
    <text evidence="2">The sequence shown here is derived from an EMBL/GenBank/DDBJ whole genome shotgun (WGS) entry which is preliminary data.</text>
</comment>
<reference evidence="2" key="2">
    <citation type="journal article" date="2023" name="Commun. Biol.">
        <title>Intrasexual cuticular hydrocarbon dimorphism in a wasp sheds light on hydrocarbon biosynthesis genes in Hymenoptera.</title>
        <authorList>
            <person name="Moris V.C."/>
            <person name="Podsiadlowski L."/>
            <person name="Martin S."/>
            <person name="Oeyen J.P."/>
            <person name="Donath A."/>
            <person name="Petersen M."/>
            <person name="Wilbrandt J."/>
            <person name="Misof B."/>
            <person name="Liedtke D."/>
            <person name="Thamm M."/>
            <person name="Scheiner R."/>
            <person name="Schmitt T."/>
            <person name="Niehuis O."/>
        </authorList>
    </citation>
    <scope>NUCLEOTIDE SEQUENCE</scope>
    <source>
        <strain evidence="2">GBR_01_08_01A</strain>
    </source>
</reference>
<reference evidence="2" key="1">
    <citation type="submission" date="2021-08" db="EMBL/GenBank/DDBJ databases">
        <authorList>
            <person name="Misof B."/>
            <person name="Oliver O."/>
            <person name="Podsiadlowski L."/>
            <person name="Donath A."/>
            <person name="Peters R."/>
            <person name="Mayer C."/>
            <person name="Rust J."/>
            <person name="Gunkel S."/>
            <person name="Lesny P."/>
            <person name="Martin S."/>
            <person name="Oeyen J.P."/>
            <person name="Petersen M."/>
            <person name="Panagiotis P."/>
            <person name="Wilbrandt J."/>
            <person name="Tanja T."/>
        </authorList>
    </citation>
    <scope>NUCLEOTIDE SEQUENCE</scope>
    <source>
        <strain evidence="2">GBR_01_08_01A</strain>
        <tissue evidence="2">Thorax + abdomen</tissue>
    </source>
</reference>
<feature type="signal peptide" evidence="1">
    <location>
        <begin position="1"/>
        <end position="26"/>
    </location>
</feature>
<feature type="chain" id="PRO_5042207188" evidence="1">
    <location>
        <begin position="27"/>
        <end position="282"/>
    </location>
</feature>
<evidence type="ECO:0000256" key="1">
    <source>
        <dbReference type="SAM" id="SignalP"/>
    </source>
</evidence>
<accession>A0AAD9S1I2</accession>
<evidence type="ECO:0000313" key="3">
    <source>
        <dbReference type="Proteomes" id="UP001258017"/>
    </source>
</evidence>
<keyword evidence="1" id="KW-0732">Signal</keyword>
<keyword evidence="3" id="KW-1185">Reference proteome</keyword>
<dbReference type="EMBL" id="JAIFRP010000001">
    <property type="protein sequence ID" value="KAK2589360.1"/>
    <property type="molecule type" value="Genomic_DNA"/>
</dbReference>
<evidence type="ECO:0000313" key="2">
    <source>
        <dbReference type="EMBL" id="KAK2589360.1"/>
    </source>
</evidence>
<dbReference type="AlphaFoldDB" id="A0AAD9S1I2"/>
<gene>
    <name evidence="2" type="ORF">KPH14_007902</name>
</gene>